<feature type="transmembrane region" description="Helical" evidence="12">
    <location>
        <begin position="1159"/>
        <end position="1177"/>
    </location>
</feature>
<evidence type="ECO:0000256" key="1">
    <source>
        <dbReference type="ARBA" id="ARBA00004651"/>
    </source>
</evidence>
<sequence length="1189" mass="133331">MNNKKLYYILKSVWMVVVLIVALIFMNRDHTDISANKEEEETRLNIALVNEDVGVTRNGRDYSLGVDYVKKIEKDTDHNWFTVTRGIGESGLKNGTYNLLITIPSSFSEKLLELDSVSPEKLQINYKINANGNSTLENESRTVGRNIVNGLNQQLVDMYVVSIIDNLFTAQRNIEKVYTNQTESVGNFQDILYQPTINFKDYLPALTSQSNSALQSNDLLTSLLSSFSDSTVSLLDSHKDYSTILEELLQQRAEGKLTYEEFLEILLSLDSSILSSETSSLMSTISSLNDYFVQQFSSQEEGKYFQQMAGLTGDFEQSKLDIESQIAELDALRDKYFEKYEAQFYSAFGYTLNEGDEAPGITLRDVIKKKYEMDPSIPENEVESAVTNYFDQIENFNDNYIQRMQDRLNILPLRETNDFVNAASALPATADIFNYMDAPYWNTSGSTSGHPLSEIEGYLSSINSKVTAINGDIEDQNDAHYDPVDWSDPYIGVPTLQFSVDNGDVDVSSGSYYSALHTAYLDLNSERNIAVNTGREIVIEWRNMGNEASIFIAPTTDVELSRNPINASHEGTVVESGPNTGWTEYRVTRSNGAKTIRIPYKFVAGYDESKTSPTIRVKVSQAKVVLDSNNNPVPTPLKVTQNDDNTLVVESLTSTSGDAIEAESSTDEIEASQESSSSSDEVIGDDTEYSDLPQPDIEADTLPTTPEAQIEPRAADGEQDGYYVTIDYPLDVSAFLSTDYQNAKRVYSEEIGKILELYKTVDEELEEFSNYPFITFHTFLDMNLTDVFKTVLNQSFMNTDGDFDKQWKQLHELKNLAASIELRNTDVQTTLVQTQENTTSLNASVAEQIELLNSWQETSQSLTSSESLVSAVNSQTDSEVNSIYETLKMILSQSEIVKDSSQQNVEQADGVKTVFDSFNKEVQNAQKNSEELSENADQVMDDLNAELANNSNFVDAFVKVLNNAYQDGVPNNSLLQFIANPITGNAEATIQTTEVNQPFTWILIMFTLSLFLAYLFATQPVVRRIKDKFKRDQLWFKDNIVETILLSASAVVVGLILALLSIGELAITKEAQIVWVMMVLIFMLIFSLMNHYALKQFHIAGFALSLFLFVSYVFVTNAIGKTKENNPLVGFIRQINPLSIGEHNLADILSNNPLDVVKILLYLFIIVGLVAFNILIWKPRKKAKEVAKK</sequence>
<evidence type="ECO:0000256" key="12">
    <source>
        <dbReference type="SAM" id="Phobius"/>
    </source>
</evidence>
<dbReference type="InterPro" id="IPR051328">
    <property type="entry name" value="T7SS_ABC-Transporter"/>
</dbReference>
<keyword evidence="5 12" id="KW-0812">Transmembrane</keyword>
<evidence type="ECO:0000256" key="6">
    <source>
        <dbReference type="ARBA" id="ARBA00022989"/>
    </source>
</evidence>
<accession>A0ABS4CEQ8</accession>
<dbReference type="InterPro" id="IPR023838">
    <property type="entry name" value="T7SS_EsaA"/>
</dbReference>
<feature type="region of interest" description="Disordered" evidence="11">
    <location>
        <begin position="654"/>
        <end position="718"/>
    </location>
</feature>
<evidence type="ECO:0000256" key="11">
    <source>
        <dbReference type="SAM" id="MobiDB-lite"/>
    </source>
</evidence>
<comment type="caution">
    <text evidence="13">The sequence shown here is derived from an EMBL/GenBank/DDBJ whole genome shotgun (WGS) entry which is preliminary data.</text>
</comment>
<protein>
    <recommendedName>
        <fullName evidence="3">Type VII secretion system accessory factor EsaA</fullName>
    </recommendedName>
</protein>
<evidence type="ECO:0000313" key="13">
    <source>
        <dbReference type="EMBL" id="MBP1045002.1"/>
    </source>
</evidence>
<evidence type="ECO:0000256" key="2">
    <source>
        <dbReference type="ARBA" id="ARBA00008338"/>
    </source>
</evidence>
<feature type="transmembrane region" description="Helical" evidence="12">
    <location>
        <begin position="1043"/>
        <end position="1067"/>
    </location>
</feature>
<feature type="coiled-coil region" evidence="10">
    <location>
        <begin position="915"/>
        <end position="946"/>
    </location>
</feature>
<feature type="transmembrane region" description="Helical" evidence="12">
    <location>
        <begin position="1073"/>
        <end position="1092"/>
    </location>
</feature>
<proteinExistence type="inferred from homology"/>
<keyword evidence="6 12" id="KW-1133">Transmembrane helix</keyword>
<dbReference type="EMBL" id="JAEDXU010000001">
    <property type="protein sequence ID" value="MBP1045002.1"/>
    <property type="molecule type" value="Genomic_DNA"/>
</dbReference>
<comment type="subcellular location">
    <subcellularLocation>
        <location evidence="1">Cell membrane</location>
        <topology evidence="1">Multi-pass membrane protein</topology>
    </subcellularLocation>
</comment>
<name>A0ABS4CEQ8_9ENTE</name>
<keyword evidence="8 12" id="KW-0472">Membrane</keyword>
<comment type="subunit">
    <text evidence="9">Homodimer. Interacts with EssB.</text>
</comment>
<evidence type="ECO:0000256" key="5">
    <source>
        <dbReference type="ARBA" id="ARBA00022692"/>
    </source>
</evidence>
<evidence type="ECO:0000313" key="14">
    <source>
        <dbReference type="Proteomes" id="UP000673375"/>
    </source>
</evidence>
<feature type="transmembrane region" description="Helical" evidence="12">
    <location>
        <begin position="999"/>
        <end position="1022"/>
    </location>
</feature>
<keyword evidence="14" id="KW-1185">Reference proteome</keyword>
<organism evidence="13 14">
    <name type="scientific">Enterococcus larvae</name>
    <dbReference type="NCBI Taxonomy" id="2794352"/>
    <lineage>
        <taxon>Bacteria</taxon>
        <taxon>Bacillati</taxon>
        <taxon>Bacillota</taxon>
        <taxon>Bacilli</taxon>
        <taxon>Lactobacillales</taxon>
        <taxon>Enterococcaceae</taxon>
        <taxon>Enterococcus</taxon>
    </lineage>
</organism>
<feature type="compositionally biased region" description="Acidic residues" evidence="11">
    <location>
        <begin position="660"/>
        <end position="671"/>
    </location>
</feature>
<dbReference type="RefSeq" id="WP_209555792.1">
    <property type="nucleotide sequence ID" value="NZ_JAEDXU010000001.1"/>
</dbReference>
<evidence type="ECO:0000256" key="10">
    <source>
        <dbReference type="SAM" id="Coils"/>
    </source>
</evidence>
<evidence type="ECO:0000256" key="4">
    <source>
        <dbReference type="ARBA" id="ARBA00022475"/>
    </source>
</evidence>
<feature type="transmembrane region" description="Helical" evidence="12">
    <location>
        <begin position="7"/>
        <end position="26"/>
    </location>
</feature>
<feature type="transmembrane region" description="Helical" evidence="12">
    <location>
        <begin position="1099"/>
        <end position="1119"/>
    </location>
</feature>
<dbReference type="NCBIfam" id="TIGR03929">
    <property type="entry name" value="T7_esaA_Nterm"/>
    <property type="match status" value="1"/>
</dbReference>
<reference evidence="13 14" key="1">
    <citation type="submission" date="2020-12" db="EMBL/GenBank/DDBJ databases">
        <title>Vagococcus allomyrinae sp. nov. and Enterococcus lavae sp. nov., isolated from the larvae of Allomyrina dichotoma.</title>
        <authorList>
            <person name="Lee S.D."/>
        </authorList>
    </citation>
    <scope>NUCLEOTIDE SEQUENCE [LARGE SCALE GENOMIC DNA]</scope>
    <source>
        <strain evidence="13 14">BWM-S5</strain>
    </source>
</reference>
<feature type="compositionally biased region" description="Low complexity" evidence="11">
    <location>
        <begin position="672"/>
        <end position="681"/>
    </location>
</feature>
<comment type="similarity">
    <text evidence="2">Belongs to the EsaA family.</text>
</comment>
<keyword evidence="7" id="KW-0843">Virulence</keyword>
<keyword evidence="4" id="KW-1003">Cell membrane</keyword>
<keyword evidence="10" id="KW-0175">Coiled coil</keyword>
<dbReference type="Proteomes" id="UP000673375">
    <property type="component" value="Unassembled WGS sequence"/>
</dbReference>
<evidence type="ECO:0000256" key="3">
    <source>
        <dbReference type="ARBA" id="ARBA00020819"/>
    </source>
</evidence>
<dbReference type="PANTHER" id="PTHR43077">
    <property type="entry name" value="TRANSPORT PERMEASE YVFS-RELATED"/>
    <property type="match status" value="1"/>
</dbReference>
<gene>
    <name evidence="13" type="primary">esaA</name>
    <name evidence="13" type="ORF">I6N96_01830</name>
</gene>
<evidence type="ECO:0000256" key="8">
    <source>
        <dbReference type="ARBA" id="ARBA00023136"/>
    </source>
</evidence>
<evidence type="ECO:0000256" key="9">
    <source>
        <dbReference type="ARBA" id="ARBA00046722"/>
    </source>
</evidence>
<dbReference type="PANTHER" id="PTHR43077:SF10">
    <property type="entry name" value="TRANSPORT PERMEASE PROTEIN"/>
    <property type="match status" value="1"/>
</dbReference>
<evidence type="ECO:0000256" key="7">
    <source>
        <dbReference type="ARBA" id="ARBA00023026"/>
    </source>
</evidence>